<proteinExistence type="predicted"/>
<feature type="region of interest" description="Disordered" evidence="3">
    <location>
        <begin position="692"/>
        <end position="803"/>
    </location>
</feature>
<dbReference type="SMART" id="SM00060">
    <property type="entry name" value="FN3"/>
    <property type="match status" value="2"/>
</dbReference>
<dbReference type="CDD" id="cd00063">
    <property type="entry name" value="FN3"/>
    <property type="match status" value="1"/>
</dbReference>
<feature type="compositionally biased region" description="Low complexity" evidence="3">
    <location>
        <begin position="59"/>
        <end position="76"/>
    </location>
</feature>
<feature type="region of interest" description="Disordered" evidence="3">
    <location>
        <begin position="58"/>
        <end position="85"/>
    </location>
</feature>
<keyword evidence="7" id="KW-1185">Reference proteome</keyword>
<feature type="region of interest" description="Disordered" evidence="3">
    <location>
        <begin position="577"/>
        <end position="596"/>
    </location>
</feature>
<accession>A0ABQ7SCT9</accession>
<feature type="domain" description="Fibronectin type-III" evidence="5">
    <location>
        <begin position="19"/>
        <end position="142"/>
    </location>
</feature>
<feature type="compositionally biased region" description="Basic and acidic residues" evidence="3">
    <location>
        <begin position="771"/>
        <end position="792"/>
    </location>
</feature>
<feature type="compositionally biased region" description="Low complexity" evidence="3">
    <location>
        <begin position="385"/>
        <end position="401"/>
    </location>
</feature>
<feature type="region of interest" description="Disordered" evidence="3">
    <location>
        <begin position="385"/>
        <end position="408"/>
    </location>
</feature>
<keyword evidence="4" id="KW-0812">Transmembrane</keyword>
<evidence type="ECO:0000313" key="7">
    <source>
        <dbReference type="Proteomes" id="UP000825002"/>
    </source>
</evidence>
<dbReference type="SUPFAM" id="SSF49265">
    <property type="entry name" value="Fibronectin type III"/>
    <property type="match status" value="1"/>
</dbReference>
<gene>
    <name evidence="6" type="primary">sax-3</name>
    <name evidence="6" type="ORF">GZH46_00195</name>
</gene>
<keyword evidence="4" id="KW-1133">Transmembrane helix</keyword>
<keyword evidence="4" id="KW-0472">Membrane</keyword>
<feature type="compositionally biased region" description="Basic and acidic residues" evidence="3">
    <location>
        <begin position="726"/>
        <end position="736"/>
    </location>
</feature>
<evidence type="ECO:0000259" key="5">
    <source>
        <dbReference type="PROSITE" id="PS50853"/>
    </source>
</evidence>
<feature type="region of interest" description="Disordered" evidence="3">
    <location>
        <begin position="635"/>
        <end position="657"/>
    </location>
</feature>
<name>A0ABQ7SCT9_9ACAR</name>
<dbReference type="InterPro" id="IPR003961">
    <property type="entry name" value="FN3_dom"/>
</dbReference>
<feature type="compositionally biased region" description="Low complexity" evidence="3">
    <location>
        <begin position="693"/>
        <end position="723"/>
    </location>
</feature>
<evidence type="ECO:0000313" key="6">
    <source>
        <dbReference type="EMBL" id="KAG9511237.1"/>
    </source>
</evidence>
<dbReference type="Proteomes" id="UP000825002">
    <property type="component" value="Unassembled WGS sequence"/>
</dbReference>
<evidence type="ECO:0000256" key="2">
    <source>
        <dbReference type="ARBA" id="ARBA00031894"/>
    </source>
</evidence>
<dbReference type="Pfam" id="PF09072">
    <property type="entry name" value="TMA7"/>
    <property type="match status" value="1"/>
</dbReference>
<evidence type="ECO:0000256" key="4">
    <source>
        <dbReference type="SAM" id="Phobius"/>
    </source>
</evidence>
<dbReference type="InterPro" id="IPR036116">
    <property type="entry name" value="FN3_sf"/>
</dbReference>
<dbReference type="InterPro" id="IPR015157">
    <property type="entry name" value="TMA7"/>
</dbReference>
<feature type="transmembrane region" description="Helical" evidence="4">
    <location>
        <begin position="316"/>
        <end position="337"/>
    </location>
</feature>
<dbReference type="Gene3D" id="2.60.40.10">
    <property type="entry name" value="Immunoglobulins"/>
    <property type="match status" value="2"/>
</dbReference>
<sequence length="803" mass="86451">MNPNIKFYRAPDVSTYPAAPGAPQLISTNGQDALTIGWQAPGDAGASPLAEYVVEHFDTSTSSTTTPTARTSQPTSNGNHVLAIDEPSQSSFSEIKVVDPNIESYTINGLRAYTAYEMFVIPYYKSIDATPSNLMISHTLEDRPTVAPPNLSVTLLPHLSSAQNTSSPTAEYATVRLSWSPVPAQYANGLVRGYHLYLRPLMSTINTVPSVLQAQQQQQQQPLVVPVNSITDFDPVTQTMSYNVQVNLSSALYSVQVAAYTSAGAGPASDAINLLVGASTSSSAGNQQLQDLLDITPIESLSSSNGGTWDIATKSFMTGTVIGVLTALISGIAVFVISVTRRNKRALGTTAWHHHRLNSGTGNSSSSAKFNHDSHSFARAPMITSSSASASGSGATSTASTPRHPLLGYNHQRQQPLANLFTNPMSAASANENDTSLAAMMLSMAPPTGPTTGVTGPNKSQMSVRTLRSSIGGTSTNGSSLRERHHQHELNTSSEIYPTPLIGPPTTITSTNLAIGASHPEYYSTLANTPNGQYEELATTINSQASNYRPSPYATSALFGGAEQEARHRLLASLIGGKTVSNNKKPGDTDDEDDDSMRPMLAQRRASSSAAVVRSFNAGHPTQIANFGANARCQQQQQPSYKSGQQMQQQQQVQQTFGADQQQHYELEGVSNFYEQIDYELQQANCNSSGFIRSQPSASTSSSSLRSPPSCSSLSRASNSQQSHTKQRDNSHDHQQQHAMRVFNDLPRPQNHQTKCPHEKKKGGELDESDMEFKKKQQEEAKKLKEMAEKAKKGPLGNVTRKK</sequence>
<dbReference type="PROSITE" id="PS50853">
    <property type="entry name" value="FN3"/>
    <property type="match status" value="1"/>
</dbReference>
<comment type="caution">
    <text evidence="6">The sequence shown here is derived from an EMBL/GenBank/DDBJ whole genome shotgun (WGS) entry which is preliminary data.</text>
</comment>
<organism evidence="6 7">
    <name type="scientific">Fragariocoptes setiger</name>
    <dbReference type="NCBI Taxonomy" id="1670756"/>
    <lineage>
        <taxon>Eukaryota</taxon>
        <taxon>Metazoa</taxon>
        <taxon>Ecdysozoa</taxon>
        <taxon>Arthropoda</taxon>
        <taxon>Chelicerata</taxon>
        <taxon>Arachnida</taxon>
        <taxon>Acari</taxon>
        <taxon>Acariformes</taxon>
        <taxon>Trombidiformes</taxon>
        <taxon>Prostigmata</taxon>
        <taxon>Eupodina</taxon>
        <taxon>Eriophyoidea</taxon>
        <taxon>Phytoptidae</taxon>
        <taxon>Fragariocoptes</taxon>
    </lineage>
</organism>
<protein>
    <recommendedName>
        <fullName evidence="1">Translation machinery-associated protein 7 homolog</fullName>
    </recommendedName>
    <alternativeName>
        <fullName evidence="2">Coiled-coil domain-containing protein 72 homolog</fullName>
    </alternativeName>
</protein>
<dbReference type="InterPro" id="IPR013783">
    <property type="entry name" value="Ig-like_fold"/>
</dbReference>
<reference evidence="6 7" key="1">
    <citation type="submission" date="2020-10" db="EMBL/GenBank/DDBJ databases">
        <authorList>
            <person name="Klimov P.B."/>
            <person name="Dyachkov S.M."/>
            <person name="Chetverikov P.E."/>
        </authorList>
    </citation>
    <scope>NUCLEOTIDE SEQUENCE [LARGE SCALE GENOMIC DNA]</scope>
    <source>
        <strain evidence="6">BMOC 18-1129-001#AD2665</strain>
        <tissue evidence="6">Entire mites</tissue>
    </source>
</reference>
<feature type="non-terminal residue" evidence="6">
    <location>
        <position position="803"/>
    </location>
</feature>
<dbReference type="EMBL" id="JAIFTH010000018">
    <property type="protein sequence ID" value="KAG9511237.1"/>
    <property type="molecule type" value="Genomic_DNA"/>
</dbReference>
<evidence type="ECO:0000256" key="1">
    <source>
        <dbReference type="ARBA" id="ARBA00015581"/>
    </source>
</evidence>
<evidence type="ECO:0000256" key="3">
    <source>
        <dbReference type="SAM" id="MobiDB-lite"/>
    </source>
</evidence>